<dbReference type="PANTHER" id="PTHR28620">
    <property type="entry name" value="CENTROMERE PROTEIN V"/>
    <property type="match status" value="1"/>
</dbReference>
<dbReference type="Pfam" id="PF04828">
    <property type="entry name" value="GFA"/>
    <property type="match status" value="1"/>
</dbReference>
<dbReference type="Proteomes" id="UP001369958">
    <property type="component" value="Chromosome"/>
</dbReference>
<evidence type="ECO:0000313" key="6">
    <source>
        <dbReference type="Proteomes" id="UP001369958"/>
    </source>
</evidence>
<protein>
    <submittedName>
        <fullName evidence="5">GFA family protein</fullName>
    </submittedName>
</protein>
<proteinExistence type="inferred from homology"/>
<evidence type="ECO:0000256" key="1">
    <source>
        <dbReference type="ARBA" id="ARBA00005495"/>
    </source>
</evidence>
<dbReference type="EMBL" id="CP146275">
    <property type="protein sequence ID" value="WWT32873.1"/>
    <property type="molecule type" value="Genomic_DNA"/>
</dbReference>
<keyword evidence="6" id="KW-1185">Reference proteome</keyword>
<dbReference type="InterPro" id="IPR052355">
    <property type="entry name" value="CENP-V-like"/>
</dbReference>
<evidence type="ECO:0000256" key="2">
    <source>
        <dbReference type="ARBA" id="ARBA00022723"/>
    </source>
</evidence>
<dbReference type="RefSeq" id="WP_338608295.1">
    <property type="nucleotide sequence ID" value="NZ_CP146275.1"/>
</dbReference>
<dbReference type="InterPro" id="IPR006913">
    <property type="entry name" value="CENP-V/GFA"/>
</dbReference>
<keyword evidence="2" id="KW-0479">Metal-binding</keyword>
<comment type="similarity">
    <text evidence="1">Belongs to the Gfa family.</text>
</comment>
<dbReference type="InterPro" id="IPR011057">
    <property type="entry name" value="Mss4-like_sf"/>
</dbReference>
<accession>A0ABZ2I4U8</accession>
<reference evidence="5 6" key="1">
    <citation type="submission" date="2024-02" db="EMBL/GenBank/DDBJ databases">
        <title>Complete genome sequence of Pelagibacterium nitratireducens ZH15.</title>
        <authorList>
            <person name="Zhao L.H."/>
        </authorList>
    </citation>
    <scope>NUCLEOTIDE SEQUENCE [LARGE SCALE GENOMIC DNA]</scope>
    <source>
        <strain evidence="5 6">ZH15</strain>
    </source>
</reference>
<organism evidence="5 6">
    <name type="scientific">Pelagibacterium nitratireducens</name>
    <dbReference type="NCBI Taxonomy" id="1046114"/>
    <lineage>
        <taxon>Bacteria</taxon>
        <taxon>Pseudomonadati</taxon>
        <taxon>Pseudomonadota</taxon>
        <taxon>Alphaproteobacteria</taxon>
        <taxon>Hyphomicrobiales</taxon>
        <taxon>Devosiaceae</taxon>
        <taxon>Pelagibacterium</taxon>
    </lineage>
</organism>
<name>A0ABZ2I4U8_9HYPH</name>
<dbReference type="PROSITE" id="PS51891">
    <property type="entry name" value="CENP_V_GFA"/>
    <property type="match status" value="1"/>
</dbReference>
<dbReference type="SUPFAM" id="SSF51316">
    <property type="entry name" value="Mss4-like"/>
    <property type="match status" value="1"/>
</dbReference>
<sequence length="141" mass="15756">MKKTHSGSCHCGAIRFTAPIDLDEGIRKCNCTYCFKTGYRKAFVYGDSVIVTEGEARIGHYAADPSSWPQGTIDHMFCTKCGTQVFSRGYLEFEPFNGWFHAVNVSTLDDVTPEELDATPILYEDGLHDRQMQAPSVTAYL</sequence>
<evidence type="ECO:0000256" key="3">
    <source>
        <dbReference type="ARBA" id="ARBA00022833"/>
    </source>
</evidence>
<evidence type="ECO:0000259" key="4">
    <source>
        <dbReference type="PROSITE" id="PS51891"/>
    </source>
</evidence>
<gene>
    <name evidence="5" type="ORF">V6617_18000</name>
</gene>
<evidence type="ECO:0000313" key="5">
    <source>
        <dbReference type="EMBL" id="WWT32873.1"/>
    </source>
</evidence>
<keyword evidence="3" id="KW-0862">Zinc</keyword>
<dbReference type="Gene3D" id="2.170.150.70">
    <property type="match status" value="1"/>
</dbReference>
<feature type="domain" description="CENP-V/GFA" evidence="4">
    <location>
        <begin position="5"/>
        <end position="131"/>
    </location>
</feature>
<dbReference type="PANTHER" id="PTHR28620:SF1">
    <property type="entry name" value="CENP-V_GFA DOMAIN-CONTAINING PROTEIN"/>
    <property type="match status" value="1"/>
</dbReference>